<name>A0A4Y7QDC6_9AGAM</name>
<organism evidence="3 4">
    <name type="scientific">Rickenella mellea</name>
    <dbReference type="NCBI Taxonomy" id="50990"/>
    <lineage>
        <taxon>Eukaryota</taxon>
        <taxon>Fungi</taxon>
        <taxon>Dikarya</taxon>
        <taxon>Basidiomycota</taxon>
        <taxon>Agaricomycotina</taxon>
        <taxon>Agaricomycetes</taxon>
        <taxon>Hymenochaetales</taxon>
        <taxon>Rickenellaceae</taxon>
        <taxon>Rickenella</taxon>
    </lineage>
</organism>
<feature type="compositionally biased region" description="Polar residues" evidence="1">
    <location>
        <begin position="393"/>
        <end position="412"/>
    </location>
</feature>
<protein>
    <recommendedName>
        <fullName evidence="2">JmjC domain-containing protein</fullName>
    </recommendedName>
</protein>
<evidence type="ECO:0000313" key="4">
    <source>
        <dbReference type="Proteomes" id="UP000294933"/>
    </source>
</evidence>
<reference evidence="3 4" key="1">
    <citation type="submission" date="2018-06" db="EMBL/GenBank/DDBJ databases">
        <title>A transcriptomic atlas of mushroom development highlights an independent origin of complex multicellularity.</title>
        <authorList>
            <consortium name="DOE Joint Genome Institute"/>
            <person name="Krizsan K."/>
            <person name="Almasi E."/>
            <person name="Merenyi Z."/>
            <person name="Sahu N."/>
            <person name="Viragh M."/>
            <person name="Koszo T."/>
            <person name="Mondo S."/>
            <person name="Kiss B."/>
            <person name="Balint B."/>
            <person name="Kues U."/>
            <person name="Barry K."/>
            <person name="Hegedus J.C."/>
            <person name="Henrissat B."/>
            <person name="Johnson J."/>
            <person name="Lipzen A."/>
            <person name="Ohm R."/>
            <person name="Nagy I."/>
            <person name="Pangilinan J."/>
            <person name="Yan J."/>
            <person name="Xiong Y."/>
            <person name="Grigoriev I.V."/>
            <person name="Hibbett D.S."/>
            <person name="Nagy L.G."/>
        </authorList>
    </citation>
    <scope>NUCLEOTIDE SEQUENCE [LARGE SCALE GENOMIC DNA]</scope>
    <source>
        <strain evidence="3 4">SZMC22713</strain>
    </source>
</reference>
<feature type="region of interest" description="Disordered" evidence="1">
    <location>
        <begin position="389"/>
        <end position="425"/>
    </location>
</feature>
<accession>A0A4Y7QDC6</accession>
<dbReference type="AlphaFoldDB" id="A0A4Y7QDC6"/>
<feature type="region of interest" description="Disordered" evidence="1">
    <location>
        <begin position="1"/>
        <end position="27"/>
    </location>
</feature>
<dbReference type="Proteomes" id="UP000294933">
    <property type="component" value="Unassembled WGS sequence"/>
</dbReference>
<evidence type="ECO:0000259" key="2">
    <source>
        <dbReference type="PROSITE" id="PS51184"/>
    </source>
</evidence>
<keyword evidence="4" id="KW-1185">Reference proteome</keyword>
<proteinExistence type="predicted"/>
<gene>
    <name evidence="3" type="ORF">BD410DRAFT_64817</name>
</gene>
<feature type="compositionally biased region" description="Polar residues" evidence="1">
    <location>
        <begin position="1"/>
        <end position="13"/>
    </location>
</feature>
<dbReference type="SMART" id="SM00558">
    <property type="entry name" value="JmjC"/>
    <property type="match status" value="1"/>
</dbReference>
<dbReference type="EMBL" id="ML170165">
    <property type="protein sequence ID" value="TDL24859.1"/>
    <property type="molecule type" value="Genomic_DNA"/>
</dbReference>
<evidence type="ECO:0000256" key="1">
    <source>
        <dbReference type="SAM" id="MobiDB-lite"/>
    </source>
</evidence>
<sequence length="813" mass="91587">MESIRSRLQSQQHGWGDHPNISSPPATRDAVVEEGFIWCTDHHKEDSGLSRREHMNTAAPAQAHPVKVAISTKDWTLHKLIASGERFHAVPRVSALAGEALIKDAIKRYEDGGEPMIISDWHRLDSWPTDMFSPEWLLQNGDQRVNARNCLNWTDKEMTLSEFIEKSRNSARYAESTDTERFYGKDATCPPQWEQWIEDGPLPKDLLIKGPHNIMQYLPESEKIEHLMCYLGIGDTFTPAHKDLCGSSGHNLMCYTENNGSSFWFMTESSSASAAALYFQSLNHELDHEQKVITPEELAKAPFKVYITEQKLGDLVLVPKRSCHQVVNNGGLTIKASWSRMTIDGLVAAFYYELPIYRRVCRKETYRVKTLCHHALMALGDELRRVIEDSPKSPDSCTQDTAAEPSPVTSKPSAPAEKHTEQDSRLGTDVQKLLEVFGKIIKEEYSGPSMVFTHGRQAAMSESTVESEPKSLSQTSEATEMTYMACDFCGADIFQSFFECMTCATPEPSRVTDGSVQVANFAAGDPIIICPGCYIEGRSCLCTKMIPRQCRLTEDLFHLHNRVADMLNSGLVVTTLPKWYKAVPMSWIILKSASIRHPRLFEAACLLWEARQSEDNLKKPERSCLPRFAGSRGGPHIVPRISALSCKKCHNAKCFTHIIEFGIHASEALIKHVRDPEHEEWHAFHLMERGKVDTKHQEVKMGEVKGKPVDANYILMVAAQRFTYCHPLSPKTVIGWYDDGYHNPESLTRTTPMTCQLSSPVPPQMTHHGCPSPSDSNRPLPLLWFLLLAWNLHLGGALQMQSLFTLRPRQGRS</sequence>
<dbReference type="InterPro" id="IPR003347">
    <property type="entry name" value="JmjC_dom"/>
</dbReference>
<evidence type="ECO:0000313" key="3">
    <source>
        <dbReference type="EMBL" id="TDL24859.1"/>
    </source>
</evidence>
<dbReference type="PROSITE" id="PS51184">
    <property type="entry name" value="JMJC"/>
    <property type="match status" value="1"/>
</dbReference>
<dbReference type="Gene3D" id="2.60.120.650">
    <property type="entry name" value="Cupin"/>
    <property type="match status" value="1"/>
</dbReference>
<feature type="compositionally biased region" description="Basic and acidic residues" evidence="1">
    <location>
        <begin position="416"/>
        <end position="425"/>
    </location>
</feature>
<feature type="domain" description="JmjC" evidence="2">
    <location>
        <begin position="191"/>
        <end position="357"/>
    </location>
</feature>
<dbReference type="OrthoDB" id="298344at2759"/>
<dbReference type="VEuPathDB" id="FungiDB:BD410DRAFT_64817"/>
<dbReference type="Pfam" id="PF02373">
    <property type="entry name" value="JmjC"/>
    <property type="match status" value="1"/>
</dbReference>
<dbReference type="SUPFAM" id="SSF51197">
    <property type="entry name" value="Clavaminate synthase-like"/>
    <property type="match status" value="1"/>
</dbReference>
<dbReference type="STRING" id="50990.A0A4Y7QDC6"/>